<evidence type="ECO:0000256" key="4">
    <source>
        <dbReference type="ARBA" id="ARBA00022801"/>
    </source>
</evidence>
<dbReference type="InterPro" id="IPR012599">
    <property type="entry name" value="Propeptide_C1A"/>
</dbReference>
<gene>
    <name evidence="12" type="ORF">SNE40_022040</name>
</gene>
<feature type="domain" description="Peptidase C1A papain C-terminal" evidence="11">
    <location>
        <begin position="83"/>
        <end position="330"/>
    </location>
</feature>
<dbReference type="PROSITE" id="PS00639">
    <property type="entry name" value="THIOL_PROTEASE_HIS"/>
    <property type="match status" value="1"/>
</dbReference>
<keyword evidence="5" id="KW-0788">Thiol protease</keyword>
<keyword evidence="4" id="KW-0378">Hydrolase</keyword>
<evidence type="ECO:0000259" key="11">
    <source>
        <dbReference type="SMART" id="SM00645"/>
    </source>
</evidence>
<dbReference type="SMART" id="SM00645">
    <property type="entry name" value="Pept_C1"/>
    <property type="match status" value="1"/>
</dbReference>
<reference evidence="12 13" key="1">
    <citation type="submission" date="2024-01" db="EMBL/GenBank/DDBJ databases">
        <title>The genome of the rayed Mediterranean limpet Patella caerulea (Linnaeus, 1758).</title>
        <authorList>
            <person name="Anh-Thu Weber A."/>
            <person name="Halstead-Nussloch G."/>
        </authorList>
    </citation>
    <scope>NUCLEOTIDE SEQUENCE [LARGE SCALE GENOMIC DNA]</scope>
    <source>
        <strain evidence="12">AATW-2023a</strain>
        <tissue evidence="12">Whole specimen</tissue>
    </source>
</reference>
<dbReference type="PROSITE" id="PS00139">
    <property type="entry name" value="THIOL_PROTEASE_CYS"/>
    <property type="match status" value="1"/>
</dbReference>
<dbReference type="CDD" id="cd02620">
    <property type="entry name" value="Peptidase_C1A_CathepsinB"/>
    <property type="match status" value="1"/>
</dbReference>
<evidence type="ECO:0000313" key="13">
    <source>
        <dbReference type="Proteomes" id="UP001347796"/>
    </source>
</evidence>
<dbReference type="FunFam" id="3.90.70.10:FF:000031">
    <property type="entry name" value="Cathepsin B"/>
    <property type="match status" value="1"/>
</dbReference>
<organism evidence="12 13">
    <name type="scientific">Patella caerulea</name>
    <name type="common">Rayed Mediterranean limpet</name>
    <dbReference type="NCBI Taxonomy" id="87958"/>
    <lineage>
        <taxon>Eukaryota</taxon>
        <taxon>Metazoa</taxon>
        <taxon>Spiralia</taxon>
        <taxon>Lophotrochozoa</taxon>
        <taxon>Mollusca</taxon>
        <taxon>Gastropoda</taxon>
        <taxon>Patellogastropoda</taxon>
        <taxon>Patelloidea</taxon>
        <taxon>Patellidae</taxon>
        <taxon>Patella</taxon>
    </lineage>
</organism>
<evidence type="ECO:0000256" key="7">
    <source>
        <dbReference type="ARBA" id="ARBA00023157"/>
    </source>
</evidence>
<keyword evidence="3 10" id="KW-0732">Signal</keyword>
<sequence>MKVLIILSALVVLAWAAPRKPDFGLLTDVEIDYINKVQTSWKAGRNFAENIDKKYIYRLMGVAEGSQKYHDQLPIKVHKKQDLPENFDAREQWPNCPTLKEVRDQGSCGSCWAFGAVEAMSDRVCIASNGTVNFHISAEDLLTCCSQCGYGCNGGFPAAAWDYWKTVGLVTGGQYNSHQGCQPYEIRSCDHHVVGHLNPCGGEEKTPKCSHTCEAGFNGTYSSDKHKGSSSYQVKSVEQVMTELVNNGPVEAAYTVYADFVAYKSGVYRHTSGAALGGHAVKILGYGVENGDKYWLVANSWNSDWGDKGFFKILRGVDECGIESQIVAGEPRM</sequence>
<dbReference type="SUPFAM" id="SSF54001">
    <property type="entry name" value="Cysteine proteinases"/>
    <property type="match status" value="1"/>
</dbReference>
<evidence type="ECO:0000256" key="5">
    <source>
        <dbReference type="ARBA" id="ARBA00022807"/>
    </source>
</evidence>
<evidence type="ECO:0000313" key="12">
    <source>
        <dbReference type="EMBL" id="KAK6168159.1"/>
    </source>
</evidence>
<dbReference type="Gene3D" id="3.90.70.10">
    <property type="entry name" value="Cysteine proteinases"/>
    <property type="match status" value="1"/>
</dbReference>
<dbReference type="AlphaFoldDB" id="A0AAN8GH19"/>
<accession>A0AAN8GH19</accession>
<evidence type="ECO:0000256" key="3">
    <source>
        <dbReference type="ARBA" id="ARBA00022729"/>
    </source>
</evidence>
<dbReference type="Pfam" id="PF08127">
    <property type="entry name" value="Propeptide_C1"/>
    <property type="match status" value="1"/>
</dbReference>
<dbReference type="InterPro" id="IPR000169">
    <property type="entry name" value="Pept_cys_AS"/>
</dbReference>
<keyword evidence="6" id="KW-0865">Zymogen</keyword>
<dbReference type="InterPro" id="IPR000668">
    <property type="entry name" value="Peptidase_C1A_C"/>
</dbReference>
<dbReference type="Pfam" id="PF00112">
    <property type="entry name" value="Peptidase_C1"/>
    <property type="match status" value="1"/>
</dbReference>
<comment type="caution">
    <text evidence="12">The sequence shown here is derived from an EMBL/GenBank/DDBJ whole genome shotgun (WGS) entry which is preliminary data.</text>
</comment>
<dbReference type="PANTHER" id="PTHR12411">
    <property type="entry name" value="CYSTEINE PROTEASE FAMILY C1-RELATED"/>
    <property type="match status" value="1"/>
</dbReference>
<evidence type="ECO:0000256" key="1">
    <source>
        <dbReference type="ARBA" id="ARBA00008455"/>
    </source>
</evidence>
<dbReference type="GO" id="GO:0006508">
    <property type="term" value="P:proteolysis"/>
    <property type="evidence" value="ECO:0007669"/>
    <property type="project" value="UniProtKB-KW"/>
</dbReference>
<feature type="signal peptide" evidence="10">
    <location>
        <begin position="1"/>
        <end position="16"/>
    </location>
</feature>
<dbReference type="PROSITE" id="PS00640">
    <property type="entry name" value="THIOL_PROTEASE_ASN"/>
    <property type="match status" value="1"/>
</dbReference>
<keyword evidence="13" id="KW-1185">Reference proteome</keyword>
<dbReference type="InterPro" id="IPR025661">
    <property type="entry name" value="Pept_asp_AS"/>
</dbReference>
<dbReference type="GO" id="GO:0004197">
    <property type="term" value="F:cysteine-type endopeptidase activity"/>
    <property type="evidence" value="ECO:0007669"/>
    <property type="project" value="InterPro"/>
</dbReference>
<dbReference type="InterPro" id="IPR013128">
    <property type="entry name" value="Peptidase_C1A"/>
</dbReference>
<name>A0AAN8GH19_PATCE</name>
<dbReference type="PRINTS" id="PR00705">
    <property type="entry name" value="PAPAIN"/>
</dbReference>
<evidence type="ECO:0000256" key="6">
    <source>
        <dbReference type="ARBA" id="ARBA00023145"/>
    </source>
</evidence>
<dbReference type="EMBL" id="JAZGQO010000018">
    <property type="protein sequence ID" value="KAK6168159.1"/>
    <property type="molecule type" value="Genomic_DNA"/>
</dbReference>
<comment type="similarity">
    <text evidence="1">Belongs to the peptidase C1 family.</text>
</comment>
<protein>
    <recommendedName>
        <fullName evidence="9">Cathepsin B-like cysteine proteinase</fullName>
    </recommendedName>
</protein>
<feature type="chain" id="PRO_5042845664" description="Cathepsin B-like cysteine proteinase" evidence="10">
    <location>
        <begin position="17"/>
        <end position="333"/>
    </location>
</feature>
<evidence type="ECO:0000256" key="9">
    <source>
        <dbReference type="ARBA" id="ARBA00073107"/>
    </source>
</evidence>
<dbReference type="InterPro" id="IPR025660">
    <property type="entry name" value="Pept_his_AS"/>
</dbReference>
<dbReference type="InterPro" id="IPR038765">
    <property type="entry name" value="Papain-like_cys_pep_sf"/>
</dbReference>
<dbReference type="Proteomes" id="UP001347796">
    <property type="component" value="Unassembled WGS sequence"/>
</dbReference>
<evidence type="ECO:0000256" key="8">
    <source>
        <dbReference type="ARBA" id="ARBA00055576"/>
    </source>
</evidence>
<evidence type="ECO:0000256" key="2">
    <source>
        <dbReference type="ARBA" id="ARBA00022670"/>
    </source>
</evidence>
<evidence type="ECO:0000256" key="10">
    <source>
        <dbReference type="SAM" id="SignalP"/>
    </source>
</evidence>
<keyword evidence="2" id="KW-0645">Protease</keyword>
<keyword evidence="7" id="KW-1015">Disulfide bond</keyword>
<proteinExistence type="inferred from homology"/>
<comment type="function">
    <text evidence="8">Thiol protease. Has a role as a digestive enzyme.</text>
</comment>